<comment type="caution">
    <text evidence="13">The sequence shown here is derived from an EMBL/GenBank/DDBJ whole genome shotgun (WGS) entry which is preliminary data.</text>
</comment>
<dbReference type="PANTHER" id="PTHR11537">
    <property type="entry name" value="VOLTAGE-GATED POTASSIUM CHANNEL"/>
    <property type="match status" value="1"/>
</dbReference>
<feature type="transmembrane region" description="Helical" evidence="11">
    <location>
        <begin position="28"/>
        <end position="49"/>
    </location>
</feature>
<keyword evidence="7 11" id="KW-1133">Transmembrane helix</keyword>
<dbReference type="SUPFAM" id="SSF81324">
    <property type="entry name" value="Voltage-gated potassium channels"/>
    <property type="match status" value="1"/>
</dbReference>
<feature type="transmembrane region" description="Helical" evidence="11">
    <location>
        <begin position="56"/>
        <end position="77"/>
    </location>
</feature>
<name>A0ABT2MWB8_9CYAN</name>
<evidence type="ECO:0000256" key="11">
    <source>
        <dbReference type="SAM" id="Phobius"/>
    </source>
</evidence>
<evidence type="ECO:0000256" key="9">
    <source>
        <dbReference type="ARBA" id="ARBA00023136"/>
    </source>
</evidence>
<accession>A0ABT2MWB8</accession>
<evidence type="ECO:0000256" key="2">
    <source>
        <dbReference type="ARBA" id="ARBA00022448"/>
    </source>
</evidence>
<evidence type="ECO:0000256" key="4">
    <source>
        <dbReference type="ARBA" id="ARBA00022692"/>
    </source>
</evidence>
<dbReference type="Gene3D" id="1.10.287.70">
    <property type="match status" value="1"/>
</dbReference>
<keyword evidence="14" id="KW-1185">Reference proteome</keyword>
<dbReference type="PANTHER" id="PTHR11537:SF254">
    <property type="entry name" value="POTASSIUM VOLTAGE-GATED CHANNEL PROTEIN SHAB"/>
    <property type="match status" value="1"/>
</dbReference>
<dbReference type="Proteomes" id="UP001525890">
    <property type="component" value="Unassembled WGS sequence"/>
</dbReference>
<gene>
    <name evidence="13" type="ORF">NG799_22355</name>
</gene>
<keyword evidence="2" id="KW-0813">Transport</keyword>
<evidence type="ECO:0000259" key="12">
    <source>
        <dbReference type="Pfam" id="PF00520"/>
    </source>
</evidence>
<evidence type="ECO:0000256" key="3">
    <source>
        <dbReference type="ARBA" id="ARBA00022538"/>
    </source>
</evidence>
<dbReference type="RefSeq" id="WP_368008532.1">
    <property type="nucleotide sequence ID" value="NZ_JAMXFF010000041.1"/>
</dbReference>
<proteinExistence type="predicted"/>
<evidence type="ECO:0000256" key="6">
    <source>
        <dbReference type="ARBA" id="ARBA00022958"/>
    </source>
</evidence>
<feature type="transmembrane region" description="Helical" evidence="11">
    <location>
        <begin position="97"/>
        <end position="120"/>
    </location>
</feature>
<keyword evidence="6" id="KW-0630">Potassium</keyword>
<keyword evidence="8" id="KW-0406">Ion transport</keyword>
<organism evidence="13 14">
    <name type="scientific">Laspinema palackyanum D2a</name>
    <dbReference type="NCBI Taxonomy" id="2953684"/>
    <lineage>
        <taxon>Bacteria</taxon>
        <taxon>Bacillati</taxon>
        <taxon>Cyanobacteriota</taxon>
        <taxon>Cyanophyceae</taxon>
        <taxon>Oscillatoriophycideae</taxon>
        <taxon>Oscillatoriales</taxon>
        <taxon>Laspinemataceae</taxon>
        <taxon>Laspinema</taxon>
        <taxon>Laspinema palackyanum</taxon>
    </lineage>
</organism>
<feature type="transmembrane region" description="Helical" evidence="11">
    <location>
        <begin position="219"/>
        <end position="243"/>
    </location>
</feature>
<protein>
    <submittedName>
        <fullName evidence="13">Ion transporter</fullName>
    </submittedName>
</protein>
<evidence type="ECO:0000256" key="1">
    <source>
        <dbReference type="ARBA" id="ARBA00004141"/>
    </source>
</evidence>
<comment type="subcellular location">
    <subcellularLocation>
        <location evidence="1">Membrane</location>
        <topology evidence="1">Multi-pass membrane protein</topology>
    </subcellularLocation>
</comment>
<keyword evidence="4 11" id="KW-0812">Transmembrane</keyword>
<dbReference type="EMBL" id="JAMXFF010000041">
    <property type="protein sequence ID" value="MCT7969059.1"/>
    <property type="molecule type" value="Genomic_DNA"/>
</dbReference>
<keyword evidence="3" id="KW-0633">Potassium transport</keyword>
<sequence>MSQSLKARVYQILESSDPTDLLSRVDDWAVSLLVILDVTAFILETSAFISSNFKLFVNEIELVAVACFTLLYIIQLWCCTVDPRYAHPVWGRLRYAMTPLVVIDLMAILPFYLMLLFPLIRSIKFANVFRLLRLLKLIRYSEALQTILRVIDSKKNELLMTLFTVFILLIFASSLMFFAESQEQPDAFPSIPAAMWWGVVTLTTVGYGDVYPVTALGKLFGATLAFIGIGLFALPAGIVAAGFSEELQRKKIEQLTSPKIPHWEDAERLAIANHLDRSSDVMKTCIEMAKTKFGDSFENEELIRDLALSLYEEASRKFKL</sequence>
<evidence type="ECO:0000313" key="14">
    <source>
        <dbReference type="Proteomes" id="UP001525890"/>
    </source>
</evidence>
<keyword evidence="9 11" id="KW-0472">Membrane</keyword>
<evidence type="ECO:0000313" key="13">
    <source>
        <dbReference type="EMBL" id="MCT7969059.1"/>
    </source>
</evidence>
<dbReference type="InterPro" id="IPR005821">
    <property type="entry name" value="Ion_trans_dom"/>
</dbReference>
<evidence type="ECO:0000256" key="10">
    <source>
        <dbReference type="ARBA" id="ARBA00023303"/>
    </source>
</evidence>
<dbReference type="PRINTS" id="PR00169">
    <property type="entry name" value="KCHANNEL"/>
</dbReference>
<keyword evidence="10" id="KW-0407">Ion channel</keyword>
<feature type="domain" description="Ion transport" evidence="12">
    <location>
        <begin position="27"/>
        <end position="250"/>
    </location>
</feature>
<feature type="transmembrane region" description="Helical" evidence="11">
    <location>
        <begin position="158"/>
        <end position="179"/>
    </location>
</feature>
<dbReference type="Pfam" id="PF00520">
    <property type="entry name" value="Ion_trans"/>
    <property type="match status" value="1"/>
</dbReference>
<reference evidence="13 14" key="1">
    <citation type="journal article" date="2022" name="Front. Microbiol.">
        <title>High genomic differentiation and limited gene flow indicate recent cryptic speciation within the genus Laspinema (cyanobacteria).</title>
        <authorList>
            <person name="Stanojkovic A."/>
            <person name="Skoupy S."/>
            <person name="Skaloud P."/>
            <person name="Dvorak P."/>
        </authorList>
    </citation>
    <scope>NUCLEOTIDE SEQUENCE [LARGE SCALE GENOMIC DNA]</scope>
    <source>
        <strain evidence="13 14">D2a</strain>
    </source>
</reference>
<evidence type="ECO:0000256" key="7">
    <source>
        <dbReference type="ARBA" id="ARBA00022989"/>
    </source>
</evidence>
<evidence type="ECO:0000256" key="8">
    <source>
        <dbReference type="ARBA" id="ARBA00023065"/>
    </source>
</evidence>
<keyword evidence="5" id="KW-0631">Potassium channel</keyword>
<evidence type="ECO:0000256" key="5">
    <source>
        <dbReference type="ARBA" id="ARBA00022826"/>
    </source>
</evidence>
<dbReference type="InterPro" id="IPR028325">
    <property type="entry name" value="VG_K_chnl"/>
</dbReference>